<gene>
    <name evidence="2" type="ORF">PAN31108_02713</name>
</gene>
<dbReference type="PANTHER" id="PTHR37461:SF1">
    <property type="entry name" value="ANTI-SIGMA-K FACTOR RSKA"/>
    <property type="match status" value="1"/>
</dbReference>
<keyword evidence="3" id="KW-1185">Reference proteome</keyword>
<dbReference type="Proteomes" id="UP000406256">
    <property type="component" value="Unassembled WGS sequence"/>
</dbReference>
<organism evidence="2 3">
    <name type="scientific">Pandoraea anhela</name>
    <dbReference type="NCBI Taxonomy" id="2508295"/>
    <lineage>
        <taxon>Bacteria</taxon>
        <taxon>Pseudomonadati</taxon>
        <taxon>Pseudomonadota</taxon>
        <taxon>Betaproteobacteria</taxon>
        <taxon>Burkholderiales</taxon>
        <taxon>Burkholderiaceae</taxon>
        <taxon>Pandoraea</taxon>
    </lineage>
</organism>
<dbReference type="GO" id="GO:0016989">
    <property type="term" value="F:sigma factor antagonist activity"/>
    <property type="evidence" value="ECO:0007669"/>
    <property type="project" value="TreeGrafter"/>
</dbReference>
<dbReference type="GO" id="GO:0006417">
    <property type="term" value="P:regulation of translation"/>
    <property type="evidence" value="ECO:0007669"/>
    <property type="project" value="TreeGrafter"/>
</dbReference>
<evidence type="ECO:0000313" key="2">
    <source>
        <dbReference type="EMBL" id="VVE12788.1"/>
    </source>
</evidence>
<dbReference type="Pfam" id="PF10099">
    <property type="entry name" value="RskA_C"/>
    <property type="match status" value="1"/>
</dbReference>
<protein>
    <submittedName>
        <fullName evidence="2">Anti-sigma factor</fullName>
    </submittedName>
</protein>
<evidence type="ECO:0000313" key="3">
    <source>
        <dbReference type="Proteomes" id="UP000406256"/>
    </source>
</evidence>
<dbReference type="InterPro" id="IPR018764">
    <property type="entry name" value="RskA_C"/>
</dbReference>
<accession>A0A5E4VKF5</accession>
<proteinExistence type="predicted"/>
<evidence type="ECO:0000259" key="1">
    <source>
        <dbReference type="Pfam" id="PF10099"/>
    </source>
</evidence>
<reference evidence="2 3" key="1">
    <citation type="submission" date="2019-08" db="EMBL/GenBank/DDBJ databases">
        <authorList>
            <person name="Peeters C."/>
        </authorList>
    </citation>
    <scope>NUCLEOTIDE SEQUENCE [LARGE SCALE GENOMIC DNA]</scope>
    <source>
        <strain evidence="2 3">LMG 31108</strain>
    </source>
</reference>
<dbReference type="GO" id="GO:0005886">
    <property type="term" value="C:plasma membrane"/>
    <property type="evidence" value="ECO:0007669"/>
    <property type="project" value="InterPro"/>
</dbReference>
<sequence>MNSMNSMNTPANQDDDLRCAEYALGVLDATERRALEQSASADPHLQTSLDQWQQRVAPLVEDVTPVEPAPRVWQRIQRDLGFPVNAGPKPAVTASLWDNLSLWRWLGMGASVAALVLLAVNVNTLTHPTSPAQPGGPVPAATSAYMVATIARQDGVAHWTATVDTRRSSMIVVPAVRPTIAAGKATELWLIPKDAKPIALGVFAADQPASMALPAEILAQIDSNAVLAVSIEPPGGSPTGQPTGPVVATGAVRPA</sequence>
<dbReference type="InterPro" id="IPR051474">
    <property type="entry name" value="Anti-sigma-K/W_factor"/>
</dbReference>
<feature type="domain" description="Anti-sigma K factor RskA C-terminal" evidence="1">
    <location>
        <begin position="110"/>
        <end position="246"/>
    </location>
</feature>
<name>A0A5E4VKF5_9BURK</name>
<dbReference type="EMBL" id="CABPSB010000008">
    <property type="protein sequence ID" value="VVE12788.1"/>
    <property type="molecule type" value="Genomic_DNA"/>
</dbReference>
<dbReference type="PANTHER" id="PTHR37461">
    <property type="entry name" value="ANTI-SIGMA-K FACTOR RSKA"/>
    <property type="match status" value="1"/>
</dbReference>
<dbReference type="AlphaFoldDB" id="A0A5E4VKF5"/>